<evidence type="ECO:0000256" key="3">
    <source>
        <dbReference type="ARBA" id="ARBA00022670"/>
    </source>
</evidence>
<evidence type="ECO:0000313" key="10">
    <source>
        <dbReference type="EMBL" id="KAF8471468.1"/>
    </source>
</evidence>
<dbReference type="Gene3D" id="3.90.70.10">
    <property type="entry name" value="Cysteine proteinases"/>
    <property type="match status" value="1"/>
</dbReference>
<keyword evidence="3" id="KW-0645">Protease</keyword>
<accession>A0A9P5JZ01</accession>
<dbReference type="GO" id="GO:0006508">
    <property type="term" value="P:proteolysis"/>
    <property type="evidence" value="ECO:0007669"/>
    <property type="project" value="UniProtKB-KW"/>
</dbReference>
<feature type="compositionally biased region" description="Polar residues" evidence="7">
    <location>
        <begin position="12"/>
        <end position="35"/>
    </location>
</feature>
<keyword evidence="8" id="KW-0472">Membrane</keyword>
<feature type="transmembrane region" description="Helical" evidence="8">
    <location>
        <begin position="205"/>
        <end position="224"/>
    </location>
</feature>
<dbReference type="EMBL" id="WHVB01000023">
    <property type="protein sequence ID" value="KAF8471468.1"/>
    <property type="molecule type" value="Genomic_DNA"/>
</dbReference>
<dbReference type="PANTHER" id="PTHR24006">
    <property type="entry name" value="UBIQUITIN CARBOXYL-TERMINAL HYDROLASE"/>
    <property type="match status" value="1"/>
</dbReference>
<keyword evidence="11" id="KW-1185">Reference proteome</keyword>
<evidence type="ECO:0000256" key="7">
    <source>
        <dbReference type="SAM" id="MobiDB-lite"/>
    </source>
</evidence>
<evidence type="ECO:0000256" key="6">
    <source>
        <dbReference type="ARBA" id="ARBA00022807"/>
    </source>
</evidence>
<feature type="region of interest" description="Disordered" evidence="7">
    <location>
        <begin position="953"/>
        <end position="981"/>
    </location>
</feature>
<name>A0A9P5JZ01_9AGAM</name>
<dbReference type="PANTHER" id="PTHR24006:SF687">
    <property type="entry name" value="UBIQUITIN CARBOXYL-TERMINAL HYDROLASE 10"/>
    <property type="match status" value="1"/>
</dbReference>
<proteinExistence type="predicted"/>
<feature type="region of interest" description="Disordered" evidence="7">
    <location>
        <begin position="578"/>
        <end position="628"/>
    </location>
</feature>
<feature type="compositionally biased region" description="Polar residues" evidence="7">
    <location>
        <begin position="613"/>
        <end position="628"/>
    </location>
</feature>
<keyword evidence="8" id="KW-1133">Transmembrane helix</keyword>
<feature type="transmembrane region" description="Helical" evidence="8">
    <location>
        <begin position="231"/>
        <end position="252"/>
    </location>
</feature>
<keyword evidence="5" id="KW-0378">Hydrolase</keyword>
<keyword evidence="4" id="KW-0833">Ubl conjugation pathway</keyword>
<dbReference type="GO" id="GO:0005634">
    <property type="term" value="C:nucleus"/>
    <property type="evidence" value="ECO:0007669"/>
    <property type="project" value="TreeGrafter"/>
</dbReference>
<dbReference type="Pfam" id="PF00443">
    <property type="entry name" value="UCH"/>
    <property type="match status" value="1"/>
</dbReference>
<evidence type="ECO:0000259" key="9">
    <source>
        <dbReference type="PROSITE" id="PS50235"/>
    </source>
</evidence>
<dbReference type="GO" id="GO:0005829">
    <property type="term" value="C:cytosol"/>
    <property type="evidence" value="ECO:0007669"/>
    <property type="project" value="TreeGrafter"/>
</dbReference>
<keyword evidence="8" id="KW-0812">Transmembrane</keyword>
<dbReference type="AlphaFoldDB" id="A0A9P5JZ01"/>
<evidence type="ECO:0000256" key="8">
    <source>
        <dbReference type="SAM" id="Phobius"/>
    </source>
</evidence>
<dbReference type="CDD" id="cd02257">
    <property type="entry name" value="Peptidase_C19"/>
    <property type="match status" value="1"/>
</dbReference>
<evidence type="ECO:0000256" key="5">
    <source>
        <dbReference type="ARBA" id="ARBA00022801"/>
    </source>
</evidence>
<feature type="transmembrane region" description="Helical" evidence="8">
    <location>
        <begin position="258"/>
        <end position="278"/>
    </location>
</feature>
<feature type="region of interest" description="Disordered" evidence="7">
    <location>
        <begin position="870"/>
        <end position="897"/>
    </location>
</feature>
<evidence type="ECO:0000256" key="4">
    <source>
        <dbReference type="ARBA" id="ARBA00022786"/>
    </source>
</evidence>
<feature type="transmembrane region" description="Helical" evidence="8">
    <location>
        <begin position="133"/>
        <end position="159"/>
    </location>
</feature>
<dbReference type="PROSITE" id="PS50235">
    <property type="entry name" value="USP_3"/>
    <property type="match status" value="1"/>
</dbReference>
<dbReference type="InterPro" id="IPR050164">
    <property type="entry name" value="Peptidase_C19"/>
</dbReference>
<dbReference type="EC" id="3.4.19.12" evidence="2"/>
<feature type="transmembrane region" description="Helical" evidence="8">
    <location>
        <begin position="66"/>
        <end position="86"/>
    </location>
</feature>
<evidence type="ECO:0000313" key="11">
    <source>
        <dbReference type="Proteomes" id="UP000759537"/>
    </source>
</evidence>
<evidence type="ECO:0000256" key="1">
    <source>
        <dbReference type="ARBA" id="ARBA00000707"/>
    </source>
</evidence>
<gene>
    <name evidence="10" type="ORF">DFH94DRAFT_856374</name>
</gene>
<feature type="domain" description="USP" evidence="9">
    <location>
        <begin position="806"/>
        <end position="1185"/>
    </location>
</feature>
<dbReference type="Pfam" id="PF20153">
    <property type="entry name" value="DUF6535"/>
    <property type="match status" value="1"/>
</dbReference>
<feature type="compositionally biased region" description="Basic and acidic residues" evidence="7">
    <location>
        <begin position="885"/>
        <end position="896"/>
    </location>
</feature>
<protein>
    <recommendedName>
        <fullName evidence="2">ubiquitinyl hydrolase 1</fullName>
        <ecNumber evidence="2">3.4.19.12</ecNumber>
    </recommendedName>
</protein>
<dbReference type="InterPro" id="IPR028889">
    <property type="entry name" value="USP"/>
</dbReference>
<sequence>MSRTAHEDLEGGNNTDGGPTRSGPNQVSQGGSSLCESSGPLFSIYSKAAEEEDDKMVERWQKDADGILIFTGLFSAAVATLLGVTVQDLRPNSQDTSAFYLGNIYGVLADPNATRASIPPPVSKPPPFSPPRYVVWVNSLWFLSLAMSLSCALLATSLHQWARRYIRLSRPARCPPEKRARMRAFFANGVDKMHIPWAVEGLPTLLHLSLFLFFGGLVIFLFNVDREVFTCVVWWIGFFSAVYGLITLLPLIRPDSPYYAPLSVPAWFLYASIPYLFYRVYASITNRGMGNGPPWSRRITLRNRYRDWMSKGVEMKAEEMAEEQSEEIDFRILDWTISALGDDDSLEKFLEAIPGFFDSKVSRVWEGNTSWDLNRRICNAWEGFLDRALSSKSVIYPVKIRRLDISMNVAEAIHCPPRTILTQIIYGRWDQLRLAIELGQYLARWCVKDRSNTAEDAQTLVARVLTDVRERDDRWVGVAAMLSGLPEQDLRDHIAYGEHDFRNIHPGVQHEFCKLWNEVVLETRIRGRDSTPAFILNWSRHSYLALHQGTDAAPTAFSASTWDLRAVLHPPSSYPSCNLASHHPDSTPLDSIPDSHADALLTPPDHSPDASPRHSTSTGSTVSRQTSIIPKLPLLSDLTTPGEIGGTYRAPAATSPVLPVHTSPHPTNASPPGAVTATLEDIPPATLPQPPEGTTQRDIAAPCAEQDISEVSSRTSTASTSTLTPTLAPAPGSTPPVINKLLVTCDVGAAPASNSLLPASSVVGFSIPTSLPPSRDPPLPNPEILLLNGTAPSHPTGNATVPRLRSRVLNTGSMCSVKAVLQLLVHSPPFRDLFRELDDLKGRRGASPETGGSATPLVDAMMRFSEEFAFKEKEPPPTQRASGRKPRDEEVKKEHNAVPTYMYDAMKEKRQLKTLLDGKCQNAEEFFGLYLAALDEELMELYTYIGIHKPASAPSVEELDEEARSAESQTEEGRRDYTASSVESPISRIFGGRSLSTVRVPSQPDAVTVEDWRLLQLSVQPDSVHTIQDALAHISQPQPAQVSQSSSSEASQQVQIEALPPVLVLHLERFPNEATADGIVKISKPIQFAPELEIPLETTAPAPEKSVEPVRYKLYGVLYHHSRSAGNGGYAVDVLHQNSDSGSGEAWLYVDDEAVSAVRHEDVFGGHDDERLDDRSVYMLYYCRIAPIQT</sequence>
<dbReference type="InterPro" id="IPR001394">
    <property type="entry name" value="Peptidase_C19_UCH"/>
</dbReference>
<feature type="region of interest" description="Disordered" evidence="7">
    <location>
        <begin position="1"/>
        <end position="35"/>
    </location>
</feature>
<dbReference type="OrthoDB" id="429671at2759"/>
<dbReference type="GO" id="GO:0016579">
    <property type="term" value="P:protein deubiquitination"/>
    <property type="evidence" value="ECO:0007669"/>
    <property type="project" value="InterPro"/>
</dbReference>
<reference evidence="10" key="1">
    <citation type="submission" date="2019-10" db="EMBL/GenBank/DDBJ databases">
        <authorList>
            <consortium name="DOE Joint Genome Institute"/>
            <person name="Kuo A."/>
            <person name="Miyauchi S."/>
            <person name="Kiss E."/>
            <person name="Drula E."/>
            <person name="Kohler A."/>
            <person name="Sanchez-Garcia M."/>
            <person name="Andreopoulos B."/>
            <person name="Barry K.W."/>
            <person name="Bonito G."/>
            <person name="Buee M."/>
            <person name="Carver A."/>
            <person name="Chen C."/>
            <person name="Cichocki N."/>
            <person name="Clum A."/>
            <person name="Culley D."/>
            <person name="Crous P.W."/>
            <person name="Fauchery L."/>
            <person name="Girlanda M."/>
            <person name="Hayes R."/>
            <person name="Keri Z."/>
            <person name="LaButti K."/>
            <person name="Lipzen A."/>
            <person name="Lombard V."/>
            <person name="Magnuson J."/>
            <person name="Maillard F."/>
            <person name="Morin E."/>
            <person name="Murat C."/>
            <person name="Nolan M."/>
            <person name="Ohm R."/>
            <person name="Pangilinan J."/>
            <person name="Pereira M."/>
            <person name="Perotto S."/>
            <person name="Peter M."/>
            <person name="Riley R."/>
            <person name="Sitrit Y."/>
            <person name="Stielow B."/>
            <person name="Szollosi G."/>
            <person name="Zifcakova L."/>
            <person name="Stursova M."/>
            <person name="Spatafora J.W."/>
            <person name="Tedersoo L."/>
            <person name="Vaario L.-M."/>
            <person name="Yamada A."/>
            <person name="Yan M."/>
            <person name="Wang P."/>
            <person name="Xu J."/>
            <person name="Bruns T."/>
            <person name="Baldrian P."/>
            <person name="Vilgalys R."/>
            <person name="Henrissat B."/>
            <person name="Grigoriev I.V."/>
            <person name="Hibbett D."/>
            <person name="Nagy L.G."/>
            <person name="Martin F.M."/>
        </authorList>
    </citation>
    <scope>NUCLEOTIDE SEQUENCE</scope>
    <source>
        <strain evidence="10">Prilba</strain>
    </source>
</reference>
<dbReference type="Proteomes" id="UP000759537">
    <property type="component" value="Unassembled WGS sequence"/>
</dbReference>
<feature type="region of interest" description="Disordered" evidence="7">
    <location>
        <begin position="706"/>
        <end position="733"/>
    </location>
</feature>
<evidence type="ECO:0000256" key="2">
    <source>
        <dbReference type="ARBA" id="ARBA00012759"/>
    </source>
</evidence>
<comment type="catalytic activity">
    <reaction evidence="1">
        <text>Thiol-dependent hydrolysis of ester, thioester, amide, peptide and isopeptide bonds formed by the C-terminal Gly of ubiquitin (a 76-residue protein attached to proteins as an intracellular targeting signal).</text>
        <dbReference type="EC" id="3.4.19.12"/>
    </reaction>
</comment>
<dbReference type="InterPro" id="IPR045338">
    <property type="entry name" value="DUF6535"/>
</dbReference>
<keyword evidence="6" id="KW-0788">Thiol protease</keyword>
<comment type="caution">
    <text evidence="10">The sequence shown here is derived from an EMBL/GenBank/DDBJ whole genome shotgun (WGS) entry which is preliminary data.</text>
</comment>
<dbReference type="GO" id="GO:0004843">
    <property type="term" value="F:cysteine-type deubiquitinase activity"/>
    <property type="evidence" value="ECO:0007669"/>
    <property type="project" value="UniProtKB-EC"/>
</dbReference>
<organism evidence="10 11">
    <name type="scientific">Russula ochroleuca</name>
    <dbReference type="NCBI Taxonomy" id="152965"/>
    <lineage>
        <taxon>Eukaryota</taxon>
        <taxon>Fungi</taxon>
        <taxon>Dikarya</taxon>
        <taxon>Basidiomycota</taxon>
        <taxon>Agaricomycotina</taxon>
        <taxon>Agaricomycetes</taxon>
        <taxon>Russulales</taxon>
        <taxon>Russulaceae</taxon>
        <taxon>Russula</taxon>
    </lineage>
</organism>
<reference evidence="10" key="2">
    <citation type="journal article" date="2020" name="Nat. Commun.">
        <title>Large-scale genome sequencing of mycorrhizal fungi provides insights into the early evolution of symbiotic traits.</title>
        <authorList>
            <person name="Miyauchi S."/>
            <person name="Kiss E."/>
            <person name="Kuo A."/>
            <person name="Drula E."/>
            <person name="Kohler A."/>
            <person name="Sanchez-Garcia M."/>
            <person name="Morin E."/>
            <person name="Andreopoulos B."/>
            <person name="Barry K.W."/>
            <person name="Bonito G."/>
            <person name="Buee M."/>
            <person name="Carver A."/>
            <person name="Chen C."/>
            <person name="Cichocki N."/>
            <person name="Clum A."/>
            <person name="Culley D."/>
            <person name="Crous P.W."/>
            <person name="Fauchery L."/>
            <person name="Girlanda M."/>
            <person name="Hayes R.D."/>
            <person name="Keri Z."/>
            <person name="LaButti K."/>
            <person name="Lipzen A."/>
            <person name="Lombard V."/>
            <person name="Magnuson J."/>
            <person name="Maillard F."/>
            <person name="Murat C."/>
            <person name="Nolan M."/>
            <person name="Ohm R.A."/>
            <person name="Pangilinan J."/>
            <person name="Pereira M.F."/>
            <person name="Perotto S."/>
            <person name="Peter M."/>
            <person name="Pfister S."/>
            <person name="Riley R."/>
            <person name="Sitrit Y."/>
            <person name="Stielow J.B."/>
            <person name="Szollosi G."/>
            <person name="Zifcakova L."/>
            <person name="Stursova M."/>
            <person name="Spatafora J.W."/>
            <person name="Tedersoo L."/>
            <person name="Vaario L.M."/>
            <person name="Yamada A."/>
            <person name="Yan M."/>
            <person name="Wang P."/>
            <person name="Xu J."/>
            <person name="Bruns T."/>
            <person name="Baldrian P."/>
            <person name="Vilgalys R."/>
            <person name="Dunand C."/>
            <person name="Henrissat B."/>
            <person name="Grigoriev I.V."/>
            <person name="Hibbett D."/>
            <person name="Nagy L.G."/>
            <person name="Martin F.M."/>
        </authorList>
    </citation>
    <scope>NUCLEOTIDE SEQUENCE</scope>
    <source>
        <strain evidence="10">Prilba</strain>
    </source>
</reference>
<feature type="compositionally biased region" description="Low complexity" evidence="7">
    <location>
        <begin position="712"/>
        <end position="731"/>
    </location>
</feature>
<dbReference type="InterPro" id="IPR038765">
    <property type="entry name" value="Papain-like_cys_pep_sf"/>
</dbReference>
<dbReference type="SUPFAM" id="SSF54001">
    <property type="entry name" value="Cysteine proteinases"/>
    <property type="match status" value="1"/>
</dbReference>